<dbReference type="SUPFAM" id="SSF52788">
    <property type="entry name" value="Phosphotyrosine protein phosphatases I"/>
    <property type="match status" value="1"/>
</dbReference>
<dbReference type="Gene3D" id="3.40.50.2300">
    <property type="match status" value="1"/>
</dbReference>
<proteinExistence type="predicted"/>
<dbReference type="RefSeq" id="WP_191736761.1">
    <property type="nucleotide sequence ID" value="NZ_JACYFS010000002.1"/>
</dbReference>
<accession>A0ABR8ZBU0</accession>
<reference evidence="1 2" key="1">
    <citation type="submission" date="2020-09" db="EMBL/GenBank/DDBJ databases">
        <title>Genome seq and assembly of Chryseobacterium sp.</title>
        <authorList>
            <person name="Chhetri G."/>
        </authorList>
    </citation>
    <scope>NUCLEOTIDE SEQUENCE [LARGE SCALE GENOMIC DNA]</scope>
    <source>
        <strain evidence="1 2">GCR10</strain>
    </source>
</reference>
<protein>
    <submittedName>
        <fullName evidence="1">Protein-tyrosine-phosphatase</fullName>
    </submittedName>
</protein>
<name>A0ABR8ZBU0_9FLAO</name>
<evidence type="ECO:0000313" key="1">
    <source>
        <dbReference type="EMBL" id="MBD8082794.1"/>
    </source>
</evidence>
<gene>
    <name evidence="1" type="ORF">IC610_10230</name>
</gene>
<dbReference type="Proteomes" id="UP000637299">
    <property type="component" value="Unassembled WGS sequence"/>
</dbReference>
<dbReference type="PANTHER" id="PTHR43428">
    <property type="entry name" value="ARSENATE REDUCTASE"/>
    <property type="match status" value="1"/>
</dbReference>
<dbReference type="EMBL" id="JACYFS010000002">
    <property type="protein sequence ID" value="MBD8082794.1"/>
    <property type="molecule type" value="Genomic_DNA"/>
</dbReference>
<keyword evidence="2" id="KW-1185">Reference proteome</keyword>
<evidence type="ECO:0000313" key="2">
    <source>
        <dbReference type="Proteomes" id="UP000637299"/>
    </source>
</evidence>
<organism evidence="1 2">
    <name type="scientific">Chryseobacterium caseinilyticum</name>
    <dbReference type="NCBI Taxonomy" id="2771428"/>
    <lineage>
        <taxon>Bacteria</taxon>
        <taxon>Pseudomonadati</taxon>
        <taxon>Bacteroidota</taxon>
        <taxon>Flavobacteriia</taxon>
        <taxon>Flavobacteriales</taxon>
        <taxon>Weeksellaceae</taxon>
        <taxon>Chryseobacterium group</taxon>
        <taxon>Chryseobacterium</taxon>
    </lineage>
</organism>
<dbReference type="InterPro" id="IPR036196">
    <property type="entry name" value="Ptyr_pPase_sf"/>
</dbReference>
<comment type="caution">
    <text evidence="1">The sequence shown here is derived from an EMBL/GenBank/DDBJ whole genome shotgun (WGS) entry which is preliminary data.</text>
</comment>
<sequence length="205" mass="23455">MNKTILDTISSLSLDSITVERKTVLKQLAEYIQNKLDADKTIRLNFICTHNSRRSHLSQIWAQTMAYHFNIKNVFCYSGGTEATAIFPKVTETLVRQGFQFQMLSESTNPLYAIKYADNEAPIICFSKEYSNKFNPKKEFVAIMTCNNADKGCPLVIGAEARFSIKYDDPKASDHTPEQTQIYIERSLQIAVEMFFVFSKVKLLH</sequence>
<dbReference type="PANTHER" id="PTHR43428:SF1">
    <property type="entry name" value="ARSENATE REDUCTASE"/>
    <property type="match status" value="1"/>
</dbReference>